<gene>
    <name evidence="4" type="ORF">C0184_13855</name>
</gene>
<reference evidence="4 5" key="1">
    <citation type="submission" date="2018-01" db="EMBL/GenBank/DDBJ databases">
        <title>Metagenomic assembled genomes from two thermal pools in the Uzon Caldera, Kamchatka, Russia.</title>
        <authorList>
            <person name="Wilkins L."/>
            <person name="Ettinger C."/>
        </authorList>
    </citation>
    <scope>NUCLEOTIDE SEQUENCE [LARGE SCALE GENOMIC DNA]</scope>
    <source>
        <strain evidence="4">ZAV-02</strain>
    </source>
</reference>
<evidence type="ECO:0000256" key="1">
    <source>
        <dbReference type="ARBA" id="ARBA00022741"/>
    </source>
</evidence>
<keyword evidence="2" id="KW-0051">Antiviral defense</keyword>
<dbReference type="EMBL" id="PNIQ01000932">
    <property type="protein sequence ID" value="PMP75547.1"/>
    <property type="molecule type" value="Genomic_DNA"/>
</dbReference>
<dbReference type="GO" id="GO:0000166">
    <property type="term" value="F:nucleotide binding"/>
    <property type="evidence" value="ECO:0007669"/>
    <property type="project" value="UniProtKB-KW"/>
</dbReference>
<accession>A0A2J6WWR0</accession>
<dbReference type="GO" id="GO:0051607">
    <property type="term" value="P:defense response to virus"/>
    <property type="evidence" value="ECO:0007669"/>
    <property type="project" value="UniProtKB-KW"/>
</dbReference>
<protein>
    <recommendedName>
        <fullName evidence="3">Cas10/Cmr2 second palm domain-containing protein</fullName>
    </recommendedName>
</protein>
<dbReference type="Proteomes" id="UP000243376">
    <property type="component" value="Unassembled WGS sequence"/>
</dbReference>
<evidence type="ECO:0000259" key="3">
    <source>
        <dbReference type="Pfam" id="PF22335"/>
    </source>
</evidence>
<evidence type="ECO:0000313" key="4">
    <source>
        <dbReference type="EMBL" id="PMP75547.1"/>
    </source>
</evidence>
<dbReference type="AlphaFoldDB" id="A0A2J6WWR0"/>
<dbReference type="Gene3D" id="3.30.70.270">
    <property type="match status" value="1"/>
</dbReference>
<dbReference type="InterPro" id="IPR054767">
    <property type="entry name" value="Cas10-Cmr2_palm2"/>
</dbReference>
<proteinExistence type="predicted"/>
<dbReference type="Pfam" id="PF22335">
    <property type="entry name" value="Cas10-Cmr2_palm2"/>
    <property type="match status" value="1"/>
</dbReference>
<organism evidence="4 5">
    <name type="scientific">Chloroflexus aggregans</name>
    <dbReference type="NCBI Taxonomy" id="152260"/>
    <lineage>
        <taxon>Bacteria</taxon>
        <taxon>Bacillati</taxon>
        <taxon>Chloroflexota</taxon>
        <taxon>Chloroflexia</taxon>
        <taxon>Chloroflexales</taxon>
        <taxon>Chloroflexineae</taxon>
        <taxon>Chloroflexaceae</taxon>
        <taxon>Chloroflexus</taxon>
    </lineage>
</organism>
<sequence>MLTAEDKPSRERLQALNRQLNAHSNQRRLVLVYGGATKIKGYVFEAPKLPEIRGASALLDWVGEQQVHQIWHKAFPKGDPSKPHPYVIYASGGSFLAFTPCSEAQELATQVERTYTEHTLTANSVAIAACFDLLELRYGRLFHDKATDSFYWVEDFIHDCQDANKWAELEQYYYLHKDSGFAANDKSETALKWRFFNRKTFGELVTVLATMFHRRRDERASHGEPHYLPHYELMPWDVKCHSSDVRSAVIEARVGDDRRQLSEASARKLAVGRTVKGVDIGDLEKTLKPWRVPPDLETWETRWHEFLDNHPQSNYARHLDNAAIKPASDIADIAAASLPSRYIGLIYADGNNIGRLMATLTTPQRYYEVSHVLSEVTREAIFTALAEHLTPANKIHLFEILAIGGDDLFIIVPGDKAFDIALTIALHFERELTVRLGSLIQRKITENSQEKLVRYHGNDPVAQAIRTCSPAVGLSAGVLIAQENTPSSSCAIW</sequence>
<evidence type="ECO:0000256" key="2">
    <source>
        <dbReference type="ARBA" id="ARBA00023118"/>
    </source>
</evidence>
<dbReference type="InterPro" id="IPR043128">
    <property type="entry name" value="Rev_trsase/Diguanyl_cyclase"/>
</dbReference>
<name>A0A2J6WWR0_9CHLR</name>
<evidence type="ECO:0000313" key="5">
    <source>
        <dbReference type="Proteomes" id="UP000243376"/>
    </source>
</evidence>
<keyword evidence="1" id="KW-0547">Nucleotide-binding</keyword>
<comment type="caution">
    <text evidence="4">The sequence shown here is derived from an EMBL/GenBank/DDBJ whole genome shotgun (WGS) entry which is preliminary data.</text>
</comment>
<feature type="domain" description="Cas10/Cmr2 second palm" evidence="3">
    <location>
        <begin position="342"/>
        <end position="432"/>
    </location>
</feature>